<evidence type="ECO:0000313" key="3">
    <source>
        <dbReference type="Proteomes" id="UP001523565"/>
    </source>
</evidence>
<dbReference type="PANTHER" id="PTHR18964:SF149">
    <property type="entry name" value="BIFUNCTIONAL UDP-N-ACETYLGLUCOSAMINE 2-EPIMERASE_N-ACETYLMANNOSAMINE KINASE"/>
    <property type="match status" value="1"/>
</dbReference>
<dbReference type="Proteomes" id="UP001523565">
    <property type="component" value="Unassembled WGS sequence"/>
</dbReference>
<dbReference type="EMBL" id="JAMZFV010000012">
    <property type="protein sequence ID" value="MCP1110402.1"/>
    <property type="molecule type" value="Genomic_DNA"/>
</dbReference>
<dbReference type="Pfam" id="PF00480">
    <property type="entry name" value="ROK"/>
    <property type="match status" value="1"/>
</dbReference>
<evidence type="ECO:0000256" key="1">
    <source>
        <dbReference type="ARBA" id="ARBA00006479"/>
    </source>
</evidence>
<sequence>MNVYMVVDIGGSKYISGFVSDDGQILYQERKEWTKTSVEAIVEQLIASLRGVCATRPELAEQAKAGGVTIPGIADPATGVWVESDFLLVKNLPICERLSMEFKIPFFADNDGNACALAEKYFGSAKEDRDFLYMTVSTGIGGALILDDELYYGEYGHAGEIGMLVVEEQGRFSDTGSVQGNVEMYASGRGLRDNYVAASGIDKISNQPVDGKVISELAAKGDLVALEALALEGDYLGRILANAYSFAKVEKIIIGGGVALMFERFKPNLLKEFFRIHPEAQVIIEVTSLGYSGAFLGAAAVARRGCEAVELKSMGRQGQTVLRFSIGDEVGTALEVDDKVLASTHCENNNFLIARALSDSGATLRQMLKEEERQKDLREFGKGIGKAVACGCVLFDPGKVIIEGEGTSDESFRSSLEAAVIEETYYRGKLPFAIEYRGC</sequence>
<comment type="similarity">
    <text evidence="1">Belongs to the ROK (NagC/XylR) family.</text>
</comment>
<comment type="caution">
    <text evidence="2">The sequence shown here is derived from an EMBL/GenBank/DDBJ whole genome shotgun (WGS) entry which is preliminary data.</text>
</comment>
<keyword evidence="3" id="KW-1185">Reference proteome</keyword>
<proteinExistence type="inferred from homology"/>
<dbReference type="PANTHER" id="PTHR18964">
    <property type="entry name" value="ROK (REPRESSOR, ORF, KINASE) FAMILY"/>
    <property type="match status" value="1"/>
</dbReference>
<evidence type="ECO:0000313" key="2">
    <source>
        <dbReference type="EMBL" id="MCP1110402.1"/>
    </source>
</evidence>
<accession>A0ABT1EM94</accession>
<organism evidence="2 3">
    <name type="scientific">Ohessyouella blattaphilus</name>
    <dbReference type="NCBI Taxonomy" id="2949333"/>
    <lineage>
        <taxon>Bacteria</taxon>
        <taxon>Bacillati</taxon>
        <taxon>Bacillota</taxon>
        <taxon>Clostridia</taxon>
        <taxon>Lachnospirales</taxon>
        <taxon>Lachnospiraceae</taxon>
        <taxon>Ohessyouella</taxon>
    </lineage>
</organism>
<dbReference type="SUPFAM" id="SSF53067">
    <property type="entry name" value="Actin-like ATPase domain"/>
    <property type="match status" value="1"/>
</dbReference>
<gene>
    <name evidence="2" type="ORF">NK118_09070</name>
</gene>
<reference evidence="2 3" key="1">
    <citation type="journal article" date="2022" name="Genome Biol. Evol.">
        <title>Host diet, physiology and behaviors set the stage for Lachnospiraceae cladogenesis.</title>
        <authorList>
            <person name="Vera-Ponce De Leon A."/>
            <person name="Schneider M."/>
            <person name="Jahnes B.C."/>
            <person name="Sadowski V."/>
            <person name="Camuy-Velez L.A."/>
            <person name="Duan J."/>
            <person name="Sabree Z.L."/>
        </authorList>
    </citation>
    <scope>NUCLEOTIDE SEQUENCE [LARGE SCALE GENOMIC DNA]</scope>
    <source>
        <strain evidence="2 3">PAL227</strain>
    </source>
</reference>
<protein>
    <submittedName>
        <fullName evidence="2">ROK family protein</fullName>
    </submittedName>
</protein>
<dbReference type="InterPro" id="IPR000600">
    <property type="entry name" value="ROK"/>
</dbReference>
<name>A0ABT1EM94_9FIRM</name>
<dbReference type="InterPro" id="IPR043129">
    <property type="entry name" value="ATPase_NBD"/>
</dbReference>
<dbReference type="RefSeq" id="WP_262069283.1">
    <property type="nucleotide sequence ID" value="NZ_JAMXOC010000012.1"/>
</dbReference>
<dbReference type="Gene3D" id="3.30.420.40">
    <property type="match status" value="2"/>
</dbReference>